<dbReference type="InterPro" id="IPR011333">
    <property type="entry name" value="SKP1/BTB/POZ_sf"/>
</dbReference>
<protein>
    <recommendedName>
        <fullName evidence="4">Nuclear pore protein</fullName>
    </recommendedName>
</protein>
<dbReference type="RefSeq" id="XP_060411988.1">
    <property type="nucleotide sequence ID" value="XM_060552108.1"/>
</dbReference>
<dbReference type="GeneID" id="85436348"/>
<keyword evidence="3" id="KW-1185">Reference proteome</keyword>
<sequence length="357" mass="39879">MTANPPSADADGESASAVSNELVTYDQDGDLTIRVGPSLNPFRVDSKTVSRSSLVLKRMLFGGFAESRPSDGSDWVVDLPDDDCASMEILFGIIHGAFEKVPTELSLWNLYDLLAHTEKYDATRLLRPWAKAWLRNPSVVGQTEEPELLCVAWELGDSALFKQMLHKITNECLIDNDGNVIYGRRKKVPKLHNRSSHYRVRPPELVLNSLIHLMPPDIDEIILSSRQKILGAELQPYFDLWNLCIMTRCESHSTYPEGGWKCDSMVLGSLIKSLFDAHVNIASPTAAVEGYRGSLADLRTRLGRAKIRSMCGGQCDKSIQTALDEGREKAAELREDITTLRDSHKEYMESQARKTGL</sequence>
<dbReference type="Proteomes" id="UP001230504">
    <property type="component" value="Unassembled WGS sequence"/>
</dbReference>
<comment type="caution">
    <text evidence="2">The sequence shown here is derived from an EMBL/GenBank/DDBJ whole genome shotgun (WGS) entry which is preliminary data.</text>
</comment>
<evidence type="ECO:0000256" key="1">
    <source>
        <dbReference type="SAM" id="Coils"/>
    </source>
</evidence>
<dbReference type="AlphaFoldDB" id="A0AAD8V2I9"/>
<reference evidence="2" key="1">
    <citation type="submission" date="2021-06" db="EMBL/GenBank/DDBJ databases">
        <title>Comparative genomics, transcriptomics and evolutionary studies reveal genomic signatures of adaptation to plant cell wall in hemibiotrophic fungi.</title>
        <authorList>
            <consortium name="DOE Joint Genome Institute"/>
            <person name="Baroncelli R."/>
            <person name="Diaz J.F."/>
            <person name="Benocci T."/>
            <person name="Peng M."/>
            <person name="Battaglia E."/>
            <person name="Haridas S."/>
            <person name="Andreopoulos W."/>
            <person name="Labutti K."/>
            <person name="Pangilinan J."/>
            <person name="Floch G.L."/>
            <person name="Makela M.R."/>
            <person name="Henrissat B."/>
            <person name="Grigoriev I.V."/>
            <person name="Crouch J.A."/>
            <person name="De Vries R.P."/>
            <person name="Sukno S.A."/>
            <person name="Thon M.R."/>
        </authorList>
    </citation>
    <scope>NUCLEOTIDE SEQUENCE</scope>
    <source>
        <strain evidence="2">CBS 125086</strain>
    </source>
</reference>
<evidence type="ECO:0000313" key="3">
    <source>
        <dbReference type="Proteomes" id="UP001230504"/>
    </source>
</evidence>
<dbReference type="Gene3D" id="3.30.710.10">
    <property type="entry name" value="Potassium Channel Kv1.1, Chain A"/>
    <property type="match status" value="1"/>
</dbReference>
<evidence type="ECO:0000313" key="2">
    <source>
        <dbReference type="EMBL" id="KAK1584932.1"/>
    </source>
</evidence>
<accession>A0AAD8V2I9</accession>
<name>A0AAD8V2I9_9PEZI</name>
<evidence type="ECO:0008006" key="4">
    <source>
        <dbReference type="Google" id="ProtNLM"/>
    </source>
</evidence>
<organism evidence="2 3">
    <name type="scientific">Colletotrichum navitas</name>
    <dbReference type="NCBI Taxonomy" id="681940"/>
    <lineage>
        <taxon>Eukaryota</taxon>
        <taxon>Fungi</taxon>
        <taxon>Dikarya</taxon>
        <taxon>Ascomycota</taxon>
        <taxon>Pezizomycotina</taxon>
        <taxon>Sordariomycetes</taxon>
        <taxon>Hypocreomycetidae</taxon>
        <taxon>Glomerellales</taxon>
        <taxon>Glomerellaceae</taxon>
        <taxon>Colletotrichum</taxon>
        <taxon>Colletotrichum graminicola species complex</taxon>
    </lineage>
</organism>
<proteinExistence type="predicted"/>
<dbReference type="EMBL" id="JAHLJV010000049">
    <property type="protein sequence ID" value="KAK1584932.1"/>
    <property type="molecule type" value="Genomic_DNA"/>
</dbReference>
<gene>
    <name evidence="2" type="ORF">LY79DRAFT_279731</name>
</gene>
<keyword evidence="1" id="KW-0175">Coiled coil</keyword>
<feature type="coiled-coil region" evidence="1">
    <location>
        <begin position="323"/>
        <end position="350"/>
    </location>
</feature>